<keyword evidence="1" id="KW-0472">Membrane</keyword>
<keyword evidence="3" id="KW-0645">Protease</keyword>
<dbReference type="InterPro" id="IPR052710">
    <property type="entry name" value="CAAX_protease"/>
</dbReference>
<protein>
    <submittedName>
        <fullName evidence="3">CPBP family intramembrane metalloprotease</fullName>
    </submittedName>
</protein>
<keyword evidence="1" id="KW-0812">Transmembrane</keyword>
<evidence type="ECO:0000259" key="2">
    <source>
        <dbReference type="Pfam" id="PF02517"/>
    </source>
</evidence>
<organism evidence="3 4">
    <name type="scientific">Coprococcus hominis</name>
    <name type="common">ex Liu et al. 2022</name>
    <dbReference type="NCBI Taxonomy" id="2763039"/>
    <lineage>
        <taxon>Bacteria</taxon>
        <taxon>Bacillati</taxon>
        <taxon>Bacillota</taxon>
        <taxon>Clostridia</taxon>
        <taxon>Lachnospirales</taxon>
        <taxon>Lachnospiraceae</taxon>
        <taxon>Coprococcus</taxon>
    </lineage>
</organism>
<keyword evidence="4" id="KW-1185">Reference proteome</keyword>
<feature type="transmembrane region" description="Helical" evidence="1">
    <location>
        <begin position="12"/>
        <end position="31"/>
    </location>
</feature>
<feature type="transmembrane region" description="Helical" evidence="1">
    <location>
        <begin position="202"/>
        <end position="221"/>
    </location>
</feature>
<dbReference type="PANTHER" id="PTHR36435">
    <property type="entry name" value="SLR1288 PROTEIN"/>
    <property type="match status" value="1"/>
</dbReference>
<feature type="transmembrane region" description="Helical" evidence="1">
    <location>
        <begin position="80"/>
        <end position="103"/>
    </location>
</feature>
<dbReference type="Proteomes" id="UP000615234">
    <property type="component" value="Unassembled WGS sequence"/>
</dbReference>
<evidence type="ECO:0000256" key="1">
    <source>
        <dbReference type="SAM" id="Phobius"/>
    </source>
</evidence>
<evidence type="ECO:0000313" key="4">
    <source>
        <dbReference type="Proteomes" id="UP000615234"/>
    </source>
</evidence>
<dbReference type="GO" id="GO:0080120">
    <property type="term" value="P:CAAX-box protein maturation"/>
    <property type="evidence" value="ECO:0007669"/>
    <property type="project" value="UniProtKB-ARBA"/>
</dbReference>
<accession>A0A8I0DV80</accession>
<dbReference type="EMBL" id="JACOOX010000005">
    <property type="protein sequence ID" value="MBC5663132.1"/>
    <property type="molecule type" value="Genomic_DNA"/>
</dbReference>
<feature type="transmembrane region" description="Helical" evidence="1">
    <location>
        <begin position="290"/>
        <end position="308"/>
    </location>
</feature>
<proteinExistence type="predicted"/>
<dbReference type="GO" id="GO:0004175">
    <property type="term" value="F:endopeptidase activity"/>
    <property type="evidence" value="ECO:0007669"/>
    <property type="project" value="UniProtKB-ARBA"/>
</dbReference>
<keyword evidence="3" id="KW-0378">Hydrolase</keyword>
<reference evidence="3 4" key="1">
    <citation type="submission" date="2020-08" db="EMBL/GenBank/DDBJ databases">
        <title>Genome public.</title>
        <authorList>
            <person name="Liu C."/>
            <person name="Sun Q."/>
        </authorList>
    </citation>
    <scope>NUCLEOTIDE SEQUENCE [LARGE SCALE GENOMIC DNA]</scope>
    <source>
        <strain evidence="3 4">NSJ-10</strain>
    </source>
</reference>
<evidence type="ECO:0000313" key="3">
    <source>
        <dbReference type="EMBL" id="MBC5663132.1"/>
    </source>
</evidence>
<dbReference type="GO" id="GO:0008237">
    <property type="term" value="F:metallopeptidase activity"/>
    <property type="evidence" value="ECO:0007669"/>
    <property type="project" value="UniProtKB-KW"/>
</dbReference>
<sequence>METRKKIFGAECLFTALIAVYEVVTVLALFTDLFSGITIKQNILFSQSLIFVPTVLYLFIMRKNVKDIIWFRRFHPLTLLLLPPLVLFMEPLITLLNAISMLFVRNEISNAASALVDHNTLGTSLFFMAFLPCVIEELAYRGVMFGSFHEAGRLKAILMSGILFGLMHMNFNQMAYAVVIGLIFGFVVEATGSIIPTMIMHFLINGFSVVIKHIANIIPALKDQAENTEVTQTMLLSTIRAYIPMALVGTVISAGIIYLLAVINGRKESFVAVFTEPFNRYDENGKKLRLLTPLMIVVILYCLIRCVVEEFLF</sequence>
<dbReference type="Pfam" id="PF02517">
    <property type="entry name" value="Rce1-like"/>
    <property type="match status" value="1"/>
</dbReference>
<gene>
    <name evidence="3" type="ORF">H8S09_09545</name>
</gene>
<dbReference type="RefSeq" id="WP_186847797.1">
    <property type="nucleotide sequence ID" value="NZ_JACOOX010000005.1"/>
</dbReference>
<name>A0A8I0DV80_9FIRM</name>
<dbReference type="PANTHER" id="PTHR36435:SF1">
    <property type="entry name" value="CAAX AMINO TERMINAL PROTEASE FAMILY PROTEIN"/>
    <property type="match status" value="1"/>
</dbReference>
<keyword evidence="3" id="KW-0482">Metalloprotease</keyword>
<feature type="domain" description="CAAX prenyl protease 2/Lysostaphin resistance protein A-like" evidence="2">
    <location>
        <begin position="124"/>
        <end position="206"/>
    </location>
</feature>
<dbReference type="InterPro" id="IPR003675">
    <property type="entry name" value="Rce1/LyrA-like_dom"/>
</dbReference>
<feature type="transmembrane region" description="Helical" evidence="1">
    <location>
        <begin position="175"/>
        <end position="195"/>
    </location>
</feature>
<dbReference type="AlphaFoldDB" id="A0A8I0DV80"/>
<feature type="transmembrane region" description="Helical" evidence="1">
    <location>
        <begin position="43"/>
        <end position="60"/>
    </location>
</feature>
<comment type="caution">
    <text evidence="3">The sequence shown here is derived from an EMBL/GenBank/DDBJ whole genome shotgun (WGS) entry which is preliminary data.</text>
</comment>
<keyword evidence="1" id="KW-1133">Transmembrane helix</keyword>
<feature type="transmembrane region" description="Helical" evidence="1">
    <location>
        <begin position="241"/>
        <end position="261"/>
    </location>
</feature>
<dbReference type="GO" id="GO:0006508">
    <property type="term" value="P:proteolysis"/>
    <property type="evidence" value="ECO:0007669"/>
    <property type="project" value="UniProtKB-KW"/>
</dbReference>